<organism evidence="3 4">
    <name type="scientific">Arachis hypogaea</name>
    <name type="common">Peanut</name>
    <dbReference type="NCBI Taxonomy" id="3818"/>
    <lineage>
        <taxon>Eukaryota</taxon>
        <taxon>Viridiplantae</taxon>
        <taxon>Streptophyta</taxon>
        <taxon>Embryophyta</taxon>
        <taxon>Tracheophyta</taxon>
        <taxon>Spermatophyta</taxon>
        <taxon>Magnoliopsida</taxon>
        <taxon>eudicotyledons</taxon>
        <taxon>Gunneridae</taxon>
        <taxon>Pentapetalae</taxon>
        <taxon>rosids</taxon>
        <taxon>fabids</taxon>
        <taxon>Fabales</taxon>
        <taxon>Fabaceae</taxon>
        <taxon>Papilionoideae</taxon>
        <taxon>50 kb inversion clade</taxon>
        <taxon>dalbergioids sensu lato</taxon>
        <taxon>Dalbergieae</taxon>
        <taxon>Pterocarpus clade</taxon>
        <taxon>Arachis</taxon>
    </lineage>
</organism>
<dbReference type="EMBL" id="SDMP01000011">
    <property type="protein sequence ID" value="RYR28333.1"/>
    <property type="molecule type" value="Genomic_DNA"/>
</dbReference>
<evidence type="ECO:0000259" key="2">
    <source>
        <dbReference type="Pfam" id="PF26130"/>
    </source>
</evidence>
<accession>A0A445APH8</accession>
<dbReference type="Pfam" id="PF26130">
    <property type="entry name" value="PB1-like"/>
    <property type="match status" value="1"/>
</dbReference>
<evidence type="ECO:0000256" key="1">
    <source>
        <dbReference type="SAM" id="MobiDB-lite"/>
    </source>
</evidence>
<name>A0A445APH8_ARAHY</name>
<feature type="compositionally biased region" description="Acidic residues" evidence="1">
    <location>
        <begin position="243"/>
        <end position="254"/>
    </location>
</feature>
<feature type="compositionally biased region" description="Acidic residues" evidence="1">
    <location>
        <begin position="180"/>
        <end position="198"/>
    </location>
</feature>
<dbReference type="InterPro" id="IPR058594">
    <property type="entry name" value="PB1-like_dom_pln"/>
</dbReference>
<feature type="compositionally biased region" description="Basic and acidic residues" evidence="1">
    <location>
        <begin position="205"/>
        <end position="217"/>
    </location>
</feature>
<proteinExistence type="predicted"/>
<gene>
    <name evidence="3" type="ORF">Ahy_B01g052450</name>
</gene>
<protein>
    <recommendedName>
        <fullName evidence="2">PB1-like domain-containing protein</fullName>
    </recommendedName>
</protein>
<dbReference type="Proteomes" id="UP000289738">
    <property type="component" value="Chromosome B01"/>
</dbReference>
<feature type="region of interest" description="Disordered" evidence="1">
    <location>
        <begin position="153"/>
        <end position="255"/>
    </location>
</feature>
<comment type="caution">
    <text evidence="3">The sequence shown here is derived from an EMBL/GenBank/DDBJ whole genome shotgun (WGS) entry which is preliminary data.</text>
</comment>
<feature type="domain" description="PB1-like" evidence="2">
    <location>
        <begin position="23"/>
        <end position="114"/>
    </location>
</feature>
<reference evidence="3 4" key="1">
    <citation type="submission" date="2019-01" db="EMBL/GenBank/DDBJ databases">
        <title>Sequencing of cultivated peanut Arachis hypogaea provides insights into genome evolution and oil improvement.</title>
        <authorList>
            <person name="Chen X."/>
        </authorList>
    </citation>
    <scope>NUCLEOTIDE SEQUENCE [LARGE SCALE GENOMIC DNA]</scope>
    <source>
        <strain evidence="4">cv. Fuhuasheng</strain>
        <tissue evidence="3">Leaves</tissue>
    </source>
</reference>
<sequence>MVTLAGVECAKDGVHKHEGASWGAFGYEEGVFKYLNGQSTIIKDIDGDRWSVFEAYEELRQLGYLQANIAALWYKDPSLDDLKTSLKMLKGDPDAIEMCNIAGLRGLVELYVVHNVGDAELFPEVGYVDVGGVAEEGTDDGFGLVVFEGHGAEEAEASGKPNKGTEGADEGDEGRGDGSETSDEDSVNPEYMPSDEEGNSVGDVHFTDSEEEYKGDSGFDEDNSEPKEATAGKGKGSGISQFSDEDGADSDELEIDHMIGGDKGMMMMPRMMRMMYQIMGVKGFQFIKNADDVSFQGLTTDTA</sequence>
<evidence type="ECO:0000313" key="3">
    <source>
        <dbReference type="EMBL" id="RYR28333.1"/>
    </source>
</evidence>
<keyword evidence="4" id="KW-1185">Reference proteome</keyword>
<dbReference type="AlphaFoldDB" id="A0A445APH8"/>
<evidence type="ECO:0000313" key="4">
    <source>
        <dbReference type="Proteomes" id="UP000289738"/>
    </source>
</evidence>